<gene>
    <name evidence="2" type="ORF">LX32DRAFT_658002</name>
</gene>
<keyword evidence="3" id="KW-1185">Reference proteome</keyword>
<sequence>MKFNVISLAITLTSALVAANPIGPDGLLPRDAACDAKCAQRCTTRVRRPQSEVLRERRHRQLRLRHPGRPLGLDALAGGVAPEPVLQAPMRPTVRQSHGKQGVLELRCEAKGAVDSCICGTEGNPSGPSRRAA</sequence>
<reference evidence="2" key="1">
    <citation type="submission" date="2021-06" db="EMBL/GenBank/DDBJ databases">
        <title>Comparative genomics, transcriptomics and evolutionary studies reveal genomic signatures of adaptation to plant cell wall in hemibiotrophic fungi.</title>
        <authorList>
            <consortium name="DOE Joint Genome Institute"/>
            <person name="Baroncelli R."/>
            <person name="Diaz J.F."/>
            <person name="Benocci T."/>
            <person name="Peng M."/>
            <person name="Battaglia E."/>
            <person name="Haridas S."/>
            <person name="Andreopoulos W."/>
            <person name="Labutti K."/>
            <person name="Pangilinan J."/>
            <person name="Floch G.L."/>
            <person name="Makela M.R."/>
            <person name="Henrissat B."/>
            <person name="Grigoriev I.V."/>
            <person name="Crouch J.A."/>
            <person name="De Vries R.P."/>
            <person name="Sukno S.A."/>
            <person name="Thon M.R."/>
        </authorList>
    </citation>
    <scope>NUCLEOTIDE SEQUENCE</scope>
    <source>
        <strain evidence="2">MAFF235873</strain>
    </source>
</reference>
<evidence type="ECO:0000256" key="1">
    <source>
        <dbReference type="SAM" id="SignalP"/>
    </source>
</evidence>
<dbReference type="Proteomes" id="UP001232148">
    <property type="component" value="Unassembled WGS sequence"/>
</dbReference>
<evidence type="ECO:0000313" key="3">
    <source>
        <dbReference type="Proteomes" id="UP001232148"/>
    </source>
</evidence>
<keyword evidence="1" id="KW-0732">Signal</keyword>
<organism evidence="2 3">
    <name type="scientific">Colletotrichum zoysiae</name>
    <dbReference type="NCBI Taxonomy" id="1216348"/>
    <lineage>
        <taxon>Eukaryota</taxon>
        <taxon>Fungi</taxon>
        <taxon>Dikarya</taxon>
        <taxon>Ascomycota</taxon>
        <taxon>Pezizomycotina</taxon>
        <taxon>Sordariomycetes</taxon>
        <taxon>Hypocreomycetidae</taxon>
        <taxon>Glomerellales</taxon>
        <taxon>Glomerellaceae</taxon>
        <taxon>Colletotrichum</taxon>
        <taxon>Colletotrichum graminicola species complex</taxon>
    </lineage>
</organism>
<proteinExistence type="predicted"/>
<protein>
    <submittedName>
        <fullName evidence="2">Uncharacterized protein</fullName>
    </submittedName>
</protein>
<evidence type="ECO:0000313" key="2">
    <source>
        <dbReference type="EMBL" id="KAK2022016.1"/>
    </source>
</evidence>
<dbReference type="AlphaFoldDB" id="A0AAD9LU17"/>
<comment type="caution">
    <text evidence="2">The sequence shown here is derived from an EMBL/GenBank/DDBJ whole genome shotgun (WGS) entry which is preliminary data.</text>
</comment>
<feature type="chain" id="PRO_5042263563" evidence="1">
    <location>
        <begin position="20"/>
        <end position="133"/>
    </location>
</feature>
<feature type="signal peptide" evidence="1">
    <location>
        <begin position="1"/>
        <end position="19"/>
    </location>
</feature>
<name>A0AAD9LU17_9PEZI</name>
<dbReference type="EMBL" id="MU843065">
    <property type="protein sequence ID" value="KAK2022016.1"/>
    <property type="molecule type" value="Genomic_DNA"/>
</dbReference>
<accession>A0AAD9LU17</accession>